<evidence type="ECO:0000256" key="1">
    <source>
        <dbReference type="PROSITE-ProRule" id="PRU00339"/>
    </source>
</evidence>
<dbReference type="PROSITE" id="PS51257">
    <property type="entry name" value="PROKAR_LIPOPROTEIN"/>
    <property type="match status" value="1"/>
</dbReference>
<dbReference type="PROSITE" id="PS50005">
    <property type="entry name" value="TPR"/>
    <property type="match status" value="1"/>
</dbReference>
<dbReference type="OrthoDB" id="6279819at2"/>
<organism evidence="2 3">
    <name type="scientific">Pseudoalteromonas rubra</name>
    <dbReference type="NCBI Taxonomy" id="43658"/>
    <lineage>
        <taxon>Bacteria</taxon>
        <taxon>Pseudomonadati</taxon>
        <taxon>Pseudomonadota</taxon>
        <taxon>Gammaproteobacteria</taxon>
        <taxon>Alteromonadales</taxon>
        <taxon>Pseudoalteromonadaceae</taxon>
        <taxon>Pseudoalteromonas</taxon>
    </lineage>
</organism>
<evidence type="ECO:0000313" key="2">
    <source>
        <dbReference type="EMBL" id="TMP31331.1"/>
    </source>
</evidence>
<gene>
    <name evidence="2" type="ORF">CWB99_03465</name>
</gene>
<dbReference type="SUPFAM" id="SSF48452">
    <property type="entry name" value="TPR-like"/>
    <property type="match status" value="1"/>
</dbReference>
<reference evidence="3" key="2">
    <citation type="submission" date="2019-06" db="EMBL/GenBank/DDBJ databases">
        <title>Co-occurence of chitin degradation, pigmentation and bioactivity in marine Pseudoalteromonas.</title>
        <authorList>
            <person name="Sonnenschein E.C."/>
            <person name="Bech P.K."/>
        </authorList>
    </citation>
    <scope>NUCLEOTIDE SEQUENCE [LARGE SCALE GENOMIC DNA]</scope>
    <source>
        <strain evidence="3">S2676</strain>
    </source>
</reference>
<feature type="repeat" description="TPR" evidence="1">
    <location>
        <begin position="20"/>
        <end position="53"/>
    </location>
</feature>
<protein>
    <submittedName>
        <fullName evidence="2">Tetratricopeptide repeat-containing protein</fullName>
    </submittedName>
</protein>
<comment type="caution">
    <text evidence="2">The sequence shown here is derived from an EMBL/GenBank/DDBJ whole genome shotgun (WGS) entry which is preliminary data.</text>
</comment>
<accession>A0A5S3WT11</accession>
<dbReference type="SMART" id="SM00028">
    <property type="entry name" value="TPR"/>
    <property type="match status" value="1"/>
</dbReference>
<proteinExistence type="predicted"/>
<dbReference type="Gene3D" id="1.25.40.10">
    <property type="entry name" value="Tetratricopeptide repeat domain"/>
    <property type="match status" value="1"/>
</dbReference>
<evidence type="ECO:0000313" key="3">
    <source>
        <dbReference type="Proteomes" id="UP000310249"/>
    </source>
</evidence>
<dbReference type="InterPro" id="IPR011990">
    <property type="entry name" value="TPR-like_helical_dom_sf"/>
</dbReference>
<name>A0A5S3WT11_9GAMM</name>
<dbReference type="AlphaFoldDB" id="A0A5S3WT11"/>
<keyword evidence="1" id="KW-0802">TPR repeat</keyword>
<dbReference type="RefSeq" id="WP_138551372.1">
    <property type="nucleotide sequence ID" value="NZ_PNCH01000021.1"/>
</dbReference>
<dbReference type="InterPro" id="IPR019734">
    <property type="entry name" value="TPR_rpt"/>
</dbReference>
<reference evidence="2 3" key="1">
    <citation type="submission" date="2018-01" db="EMBL/GenBank/DDBJ databases">
        <authorList>
            <person name="Paulsen S."/>
            <person name="Gram L.K."/>
        </authorList>
    </citation>
    <scope>NUCLEOTIDE SEQUENCE [LARGE SCALE GENOMIC DNA]</scope>
    <source>
        <strain evidence="2 3">S2676</strain>
    </source>
</reference>
<dbReference type="Proteomes" id="UP000310249">
    <property type="component" value="Unassembled WGS sequence"/>
</dbReference>
<dbReference type="EMBL" id="PNCI01000008">
    <property type="protein sequence ID" value="TMP31331.1"/>
    <property type="molecule type" value="Genomic_DNA"/>
</dbReference>
<sequence>MNTRKLCATIIAGTLILSGCKSLVQKGNKLYEAGMYDQSAEFYEQALAEDPQDIEARQGLTLARNKIIDRGLIDVRMLRLAGNYTGAALKLEALLRNQISWHIEPVGPMADTQSEELRYANTWLKQEAQQLSGSAYPDQFRYFEMRYAFLIANARLSNSFVHYHDQLQANATRQCDKLKAAQGQDRLFLQRFYRKYCQAWNLTIQPDDTVTDKALYSEIRIEPVLSVQVHDTSIQKQRLQTALSQLNDAFRDSLWYHPQGTETFTLKVHAAFKHTRKTELVNRQKHYTLEQQQPNPNEPGMLMDVEVAKVYQYPVTEFTEHFSLDMMYLGYIGGQHIEHKVDDSQVHYTQSHYADFPDLDLSPQKAHFLDVSSRLDKQLSELRTQFKADLDQAWQQTYCENKLAAASGENVLRCAKLAPHNEYVNNWFNKHFGLNYQAMSSLYSL</sequence>